<dbReference type="eggNOG" id="COG1806">
    <property type="taxonomic scope" value="Bacteria"/>
</dbReference>
<dbReference type="AlphaFoldDB" id="W1Q2C9"/>
<dbReference type="HOGENOM" id="CLU_046206_2_1_9"/>
<evidence type="ECO:0000256" key="3">
    <source>
        <dbReference type="ARBA" id="ARBA00022741"/>
    </source>
</evidence>
<dbReference type="OrthoDB" id="9782201at2"/>
<dbReference type="EC" id="2.7.11.32" evidence="5"/>
<keyword evidence="2 5" id="KW-0808">Transferase</keyword>
<comment type="similarity">
    <text evidence="5">Belongs to the pyruvate, phosphate/water dikinase regulatory protein family. PDRP subfamily.</text>
</comment>
<comment type="caution">
    <text evidence="6">The sequence shown here is derived from an EMBL/GenBank/DDBJ whole genome shotgun (WGS) entry which is preliminary data.</text>
</comment>
<dbReference type="RefSeq" id="WP_023392030.1">
    <property type="nucleotide sequence ID" value="NZ_KI535340.1"/>
</dbReference>
<name>W1Q2C9_ABIDE</name>
<sequence length="275" mass="31557">MEDTRPTLHYFIISDAIGETAQKVAQSSLVQYPSAHKVCHKYNFISNINDLDIALEDAAAHDGLIFMTMIDNEMAAYAERFFNKHQLTYYNLIQPIVDEIGYRINMKPSKIIGAQHELSDRYFDKIRAMEYCMSFDDGKDPKGFEEADIILLGVSRTGKTPLSMYLAMLGYKAANLPLIPENELPEILFKLDPNKIVGLTNRVEVINRHRDARMREYGITSPTKYASFDRIQEEFDFAQEVYERIGCQTLDVSQRSIEESAAIILKMLDLHKHES</sequence>
<keyword evidence="3 5" id="KW-0547">Nucleotide-binding</keyword>
<dbReference type="GO" id="GO:0016776">
    <property type="term" value="F:phosphotransferase activity, phosphate group as acceptor"/>
    <property type="evidence" value="ECO:0007669"/>
    <property type="project" value="UniProtKB-UniRule"/>
</dbReference>
<gene>
    <name evidence="6" type="ORF">GCWU000182_001388</name>
</gene>
<dbReference type="GeneID" id="84817892"/>
<dbReference type="GO" id="GO:0004674">
    <property type="term" value="F:protein serine/threonine kinase activity"/>
    <property type="evidence" value="ECO:0007669"/>
    <property type="project" value="UniProtKB-UniRule"/>
</dbReference>
<dbReference type="PANTHER" id="PTHR31756">
    <property type="entry name" value="PYRUVATE, PHOSPHATE DIKINASE REGULATORY PROTEIN 1, CHLOROPLASTIC"/>
    <property type="match status" value="1"/>
</dbReference>
<dbReference type="InterPro" id="IPR005177">
    <property type="entry name" value="Kinase-pyrophosphorylase"/>
</dbReference>
<keyword evidence="4 5" id="KW-0418">Kinase</keyword>
<comment type="catalytic activity">
    <reaction evidence="5">
        <text>N(tele)-phospho-L-histidyl/O-phospho-L-threonyl-[pyruvate, phosphate dikinase] + phosphate + H(+) = N(tele)-phospho-L-histidyl/L-threonyl-[pyruvate, phosphate dikinase] + diphosphate</text>
        <dbReference type="Rhea" id="RHEA:43696"/>
        <dbReference type="Rhea" id="RHEA-COMP:10650"/>
        <dbReference type="Rhea" id="RHEA-COMP:10651"/>
        <dbReference type="ChEBI" id="CHEBI:15378"/>
        <dbReference type="ChEBI" id="CHEBI:30013"/>
        <dbReference type="ChEBI" id="CHEBI:33019"/>
        <dbReference type="ChEBI" id="CHEBI:43474"/>
        <dbReference type="ChEBI" id="CHEBI:61977"/>
        <dbReference type="ChEBI" id="CHEBI:83586"/>
        <dbReference type="EC" id="2.7.4.27"/>
    </reaction>
</comment>
<organism evidence="6 7">
    <name type="scientific">Abiotrophia defectiva ATCC 49176</name>
    <dbReference type="NCBI Taxonomy" id="592010"/>
    <lineage>
        <taxon>Bacteria</taxon>
        <taxon>Bacillati</taxon>
        <taxon>Bacillota</taxon>
        <taxon>Bacilli</taxon>
        <taxon>Lactobacillales</taxon>
        <taxon>Aerococcaceae</taxon>
        <taxon>Abiotrophia</taxon>
    </lineage>
</organism>
<dbReference type="InterPro" id="IPR026565">
    <property type="entry name" value="PPDK_reg"/>
</dbReference>
<evidence type="ECO:0000313" key="6">
    <source>
        <dbReference type="EMBL" id="ESK65227.1"/>
    </source>
</evidence>
<evidence type="ECO:0000256" key="1">
    <source>
        <dbReference type="ARBA" id="ARBA00022527"/>
    </source>
</evidence>
<dbReference type="STRING" id="592010.GCWU000182_001388"/>
<keyword evidence="7" id="KW-1185">Reference proteome</keyword>
<reference evidence="6" key="1">
    <citation type="submission" date="2013-06" db="EMBL/GenBank/DDBJ databases">
        <authorList>
            <person name="Weinstock G."/>
            <person name="Sodergren E."/>
            <person name="Clifton S."/>
            <person name="Fulton L."/>
            <person name="Fulton B."/>
            <person name="Courtney L."/>
            <person name="Fronick C."/>
            <person name="Harrison M."/>
            <person name="Strong C."/>
            <person name="Farmer C."/>
            <person name="Delahaunty K."/>
            <person name="Markovic C."/>
            <person name="Hall O."/>
            <person name="Minx P."/>
            <person name="Tomlinson C."/>
            <person name="Mitreva M."/>
            <person name="Nelson J."/>
            <person name="Hou S."/>
            <person name="Wollam A."/>
            <person name="Pepin K.H."/>
            <person name="Johnson M."/>
            <person name="Bhonagiri V."/>
            <person name="Nash W.E."/>
            <person name="Warren W."/>
            <person name="Chinwalla A."/>
            <person name="Mardis E.R."/>
            <person name="Wilson R.K."/>
        </authorList>
    </citation>
    <scope>NUCLEOTIDE SEQUENCE [LARGE SCALE GENOMIC DNA]</scope>
    <source>
        <strain evidence="6">ATCC 49176</strain>
    </source>
</reference>
<protein>
    <recommendedName>
        <fullName evidence="5">Putative pyruvate, phosphate dikinase regulatory protein</fullName>
        <shortName evidence="5">PPDK regulatory protein</shortName>
        <ecNumber evidence="5">2.7.11.32</ecNumber>
        <ecNumber evidence="5">2.7.4.27</ecNumber>
    </recommendedName>
</protein>
<feature type="binding site" evidence="5">
    <location>
        <begin position="153"/>
        <end position="160"/>
    </location>
    <ligand>
        <name>ADP</name>
        <dbReference type="ChEBI" id="CHEBI:456216"/>
    </ligand>
</feature>
<dbReference type="GO" id="GO:0043531">
    <property type="term" value="F:ADP binding"/>
    <property type="evidence" value="ECO:0007669"/>
    <property type="project" value="UniProtKB-UniRule"/>
</dbReference>
<dbReference type="Proteomes" id="UP000019050">
    <property type="component" value="Unassembled WGS sequence"/>
</dbReference>
<dbReference type="EMBL" id="ACIN03000013">
    <property type="protein sequence ID" value="ESK65227.1"/>
    <property type="molecule type" value="Genomic_DNA"/>
</dbReference>
<evidence type="ECO:0000256" key="5">
    <source>
        <dbReference type="HAMAP-Rule" id="MF_00921"/>
    </source>
</evidence>
<evidence type="ECO:0000313" key="7">
    <source>
        <dbReference type="Proteomes" id="UP000019050"/>
    </source>
</evidence>
<dbReference type="HAMAP" id="MF_00921">
    <property type="entry name" value="PDRP"/>
    <property type="match status" value="1"/>
</dbReference>
<evidence type="ECO:0000256" key="4">
    <source>
        <dbReference type="ARBA" id="ARBA00022777"/>
    </source>
</evidence>
<keyword evidence="1 5" id="KW-0723">Serine/threonine-protein kinase</keyword>
<comment type="function">
    <text evidence="5">Bifunctional serine/threonine kinase and phosphorylase involved in the regulation of the pyruvate, phosphate dikinase (PPDK) by catalyzing its phosphorylation/dephosphorylation.</text>
</comment>
<dbReference type="PANTHER" id="PTHR31756:SF3">
    <property type="entry name" value="PYRUVATE, PHOSPHATE DIKINASE REGULATORY PROTEIN 1, CHLOROPLASTIC"/>
    <property type="match status" value="1"/>
</dbReference>
<dbReference type="GO" id="GO:0005524">
    <property type="term" value="F:ATP binding"/>
    <property type="evidence" value="ECO:0007669"/>
    <property type="project" value="InterPro"/>
</dbReference>
<dbReference type="EC" id="2.7.4.27" evidence="5"/>
<dbReference type="Pfam" id="PF03618">
    <property type="entry name" value="Kinase-PPPase"/>
    <property type="match status" value="1"/>
</dbReference>
<dbReference type="NCBIfam" id="NF003742">
    <property type="entry name" value="PRK05339.1"/>
    <property type="match status" value="1"/>
</dbReference>
<comment type="catalytic activity">
    <reaction evidence="5">
        <text>N(tele)-phospho-L-histidyl/L-threonyl-[pyruvate, phosphate dikinase] + ADP = N(tele)-phospho-L-histidyl/O-phospho-L-threonyl-[pyruvate, phosphate dikinase] + AMP + H(+)</text>
        <dbReference type="Rhea" id="RHEA:43692"/>
        <dbReference type="Rhea" id="RHEA-COMP:10650"/>
        <dbReference type="Rhea" id="RHEA-COMP:10651"/>
        <dbReference type="ChEBI" id="CHEBI:15378"/>
        <dbReference type="ChEBI" id="CHEBI:30013"/>
        <dbReference type="ChEBI" id="CHEBI:61977"/>
        <dbReference type="ChEBI" id="CHEBI:83586"/>
        <dbReference type="ChEBI" id="CHEBI:456215"/>
        <dbReference type="ChEBI" id="CHEBI:456216"/>
        <dbReference type="EC" id="2.7.11.32"/>
    </reaction>
</comment>
<evidence type="ECO:0000256" key="2">
    <source>
        <dbReference type="ARBA" id="ARBA00022679"/>
    </source>
</evidence>
<accession>W1Q2C9</accession>
<proteinExistence type="inferred from homology"/>